<organism evidence="2 3">
    <name type="scientific">Tetrahymena thermophila (strain SB210)</name>
    <dbReference type="NCBI Taxonomy" id="312017"/>
    <lineage>
        <taxon>Eukaryota</taxon>
        <taxon>Sar</taxon>
        <taxon>Alveolata</taxon>
        <taxon>Ciliophora</taxon>
        <taxon>Intramacronucleata</taxon>
        <taxon>Oligohymenophorea</taxon>
        <taxon>Hymenostomatida</taxon>
        <taxon>Tetrahymenina</taxon>
        <taxon>Tetrahymenidae</taxon>
        <taxon>Tetrahymena</taxon>
    </lineage>
</organism>
<dbReference type="KEGG" id="tet:TTHERM_000300548"/>
<evidence type="ECO:0000313" key="2">
    <source>
        <dbReference type="EMBL" id="EWS71871.1"/>
    </source>
</evidence>
<dbReference type="InParanoid" id="W7XDG9"/>
<accession>W7XDG9</accession>
<evidence type="ECO:0000256" key="1">
    <source>
        <dbReference type="SAM" id="Coils"/>
    </source>
</evidence>
<protein>
    <submittedName>
        <fullName evidence="2">Kinesin motor domain protein, putative</fullName>
    </submittedName>
</protein>
<feature type="coiled-coil region" evidence="1">
    <location>
        <begin position="35"/>
        <end position="62"/>
    </location>
</feature>
<keyword evidence="3" id="KW-1185">Reference proteome</keyword>
<proteinExistence type="predicted"/>
<sequence>MGNNIEQFTYTILKIAVIKEINVTSKFAKKNNLLITLLQQKLQLMQLRLLKIEQEKVNKQQKLLPTKLKENIEAKIKRGLSQSQEFPILDKQSDLLQLQSLLHQIAQNYDSTAVSTMFSMLNIFIQLAEIIQKGIISSELKHIQENCNYDQFTSTSQQIQERKQLQNVLRALTKQQDKPMLMTFLTL</sequence>
<dbReference type="EMBL" id="GG662449">
    <property type="protein sequence ID" value="EWS71871.1"/>
    <property type="molecule type" value="Genomic_DNA"/>
</dbReference>
<reference evidence="3" key="1">
    <citation type="journal article" date="2006" name="PLoS Biol.">
        <title>Macronuclear genome sequence of the ciliate Tetrahymena thermophila, a model eukaryote.</title>
        <authorList>
            <person name="Eisen J.A."/>
            <person name="Coyne R.S."/>
            <person name="Wu M."/>
            <person name="Wu D."/>
            <person name="Thiagarajan M."/>
            <person name="Wortman J.R."/>
            <person name="Badger J.H."/>
            <person name="Ren Q."/>
            <person name="Amedeo P."/>
            <person name="Jones K.M."/>
            <person name="Tallon L.J."/>
            <person name="Delcher A.L."/>
            <person name="Salzberg S.L."/>
            <person name="Silva J.C."/>
            <person name="Haas B.J."/>
            <person name="Majoros W.H."/>
            <person name="Farzad M."/>
            <person name="Carlton J.M."/>
            <person name="Smith R.K. Jr."/>
            <person name="Garg J."/>
            <person name="Pearlman R.E."/>
            <person name="Karrer K.M."/>
            <person name="Sun L."/>
            <person name="Manning G."/>
            <person name="Elde N.C."/>
            <person name="Turkewitz A.P."/>
            <person name="Asai D.J."/>
            <person name="Wilkes D.E."/>
            <person name="Wang Y."/>
            <person name="Cai H."/>
            <person name="Collins K."/>
            <person name="Stewart B.A."/>
            <person name="Lee S.R."/>
            <person name="Wilamowska K."/>
            <person name="Weinberg Z."/>
            <person name="Ruzzo W.L."/>
            <person name="Wloga D."/>
            <person name="Gaertig J."/>
            <person name="Frankel J."/>
            <person name="Tsao C.-C."/>
            <person name="Gorovsky M.A."/>
            <person name="Keeling P.J."/>
            <person name="Waller R.F."/>
            <person name="Patron N.J."/>
            <person name="Cherry J.M."/>
            <person name="Stover N.A."/>
            <person name="Krieger C.J."/>
            <person name="del Toro C."/>
            <person name="Ryder H.F."/>
            <person name="Williamson S.C."/>
            <person name="Barbeau R.A."/>
            <person name="Hamilton E.P."/>
            <person name="Orias E."/>
        </authorList>
    </citation>
    <scope>NUCLEOTIDE SEQUENCE [LARGE SCALE GENOMIC DNA]</scope>
    <source>
        <strain evidence="3">SB210</strain>
    </source>
</reference>
<dbReference type="Proteomes" id="UP000009168">
    <property type="component" value="Unassembled WGS sequence"/>
</dbReference>
<dbReference type="RefSeq" id="XP_012655615.1">
    <property type="nucleotide sequence ID" value="XM_012800161.1"/>
</dbReference>
<dbReference type="GeneID" id="24438294"/>
<dbReference type="AlphaFoldDB" id="W7XDG9"/>
<gene>
    <name evidence="2" type="ORF">TTHERM_000300548</name>
</gene>
<evidence type="ECO:0000313" key="3">
    <source>
        <dbReference type="Proteomes" id="UP000009168"/>
    </source>
</evidence>
<name>W7XDG9_TETTS</name>
<keyword evidence="1" id="KW-0175">Coiled coil</keyword>